<dbReference type="AlphaFoldDB" id="A0A8H7T4E5"/>
<organism evidence="4 5">
    <name type="scientific">Cadophora malorum</name>
    <dbReference type="NCBI Taxonomy" id="108018"/>
    <lineage>
        <taxon>Eukaryota</taxon>
        <taxon>Fungi</taxon>
        <taxon>Dikarya</taxon>
        <taxon>Ascomycota</taxon>
        <taxon>Pezizomycotina</taxon>
        <taxon>Leotiomycetes</taxon>
        <taxon>Helotiales</taxon>
        <taxon>Ploettnerulaceae</taxon>
        <taxon>Cadophora</taxon>
    </lineage>
</organism>
<dbReference type="GO" id="GO:0016853">
    <property type="term" value="F:isomerase activity"/>
    <property type="evidence" value="ECO:0007669"/>
    <property type="project" value="UniProtKB-KW"/>
</dbReference>
<dbReference type="Proteomes" id="UP000664132">
    <property type="component" value="Unassembled WGS sequence"/>
</dbReference>
<comment type="caution">
    <text evidence="4">The sequence shown here is derived from an EMBL/GenBank/DDBJ whole genome shotgun (WGS) entry which is preliminary data.</text>
</comment>
<evidence type="ECO:0000313" key="4">
    <source>
        <dbReference type="EMBL" id="KAG4412172.1"/>
    </source>
</evidence>
<dbReference type="PANTHER" id="PTHR13774">
    <property type="entry name" value="PHENAZINE BIOSYNTHESIS PROTEIN"/>
    <property type="match status" value="1"/>
</dbReference>
<dbReference type="OrthoDB" id="412383at2759"/>
<keyword evidence="2" id="KW-0413">Isomerase</keyword>
<dbReference type="GO" id="GO:0005737">
    <property type="term" value="C:cytoplasm"/>
    <property type="evidence" value="ECO:0007669"/>
    <property type="project" value="TreeGrafter"/>
</dbReference>
<dbReference type="InterPro" id="IPR003719">
    <property type="entry name" value="Phenazine_PhzF-like"/>
</dbReference>
<dbReference type="SUPFAM" id="SSF54506">
    <property type="entry name" value="Diaminopimelate epimerase-like"/>
    <property type="match status" value="1"/>
</dbReference>
<comment type="similarity">
    <text evidence="1">Belongs to the PhzF family.</text>
</comment>
<accession>A0A8H7T4E5</accession>
<dbReference type="Pfam" id="PF02567">
    <property type="entry name" value="PhzC-PhzF"/>
    <property type="match status" value="1"/>
</dbReference>
<dbReference type="PANTHER" id="PTHR13774:SF17">
    <property type="entry name" value="PHENAZINE BIOSYNTHESIS-LIKE DOMAIN-CONTAINING PROTEIN"/>
    <property type="match status" value="1"/>
</dbReference>
<gene>
    <name evidence="4" type="ORF">IFR04_014691</name>
</gene>
<reference evidence="4" key="1">
    <citation type="submission" date="2021-02" db="EMBL/GenBank/DDBJ databases">
        <title>Genome sequence Cadophora malorum strain M34.</title>
        <authorList>
            <person name="Stefanovic E."/>
            <person name="Vu D."/>
            <person name="Scully C."/>
            <person name="Dijksterhuis J."/>
            <person name="Roader J."/>
            <person name="Houbraken J."/>
        </authorList>
    </citation>
    <scope>NUCLEOTIDE SEQUENCE</scope>
    <source>
        <strain evidence="4">M34</strain>
    </source>
</reference>
<keyword evidence="5" id="KW-1185">Reference proteome</keyword>
<evidence type="ECO:0000256" key="3">
    <source>
        <dbReference type="PIRSR" id="PIRSR016184-1"/>
    </source>
</evidence>
<feature type="active site" evidence="3">
    <location>
        <position position="12"/>
    </location>
</feature>
<evidence type="ECO:0000256" key="1">
    <source>
        <dbReference type="ARBA" id="ARBA00008270"/>
    </source>
</evidence>
<dbReference type="EMBL" id="JAFJYH010000403">
    <property type="protein sequence ID" value="KAG4412172.1"/>
    <property type="molecule type" value="Genomic_DNA"/>
</dbReference>
<name>A0A8H7T4E5_9HELO</name>
<evidence type="ECO:0000256" key="2">
    <source>
        <dbReference type="ARBA" id="ARBA00023235"/>
    </source>
</evidence>
<dbReference type="Gene3D" id="3.10.310.10">
    <property type="entry name" value="Diaminopimelate Epimerase, Chain A, domain 1"/>
    <property type="match status" value="2"/>
</dbReference>
<proteinExistence type="inferred from homology"/>
<protein>
    <submittedName>
        <fullName evidence="4">Uncharacterized protein</fullName>
    </submittedName>
</protein>
<sequence length="268" mass="29657">MQLVARELNHSETVFVRRRPSSTPNIYDIRFFTPYAEEPFCGHGMLGAAHALHLSTGLTTFEFVTITGIETGASVSTTSQTWANDEDTVSVSMQFPASPVVDRLQPPLHVKERFATALGIDETDIWYIGMNDLMDVVLELNPEIDFSAEAMAIDAVALLRASPPGTRSQVITSSWAFDEDVDFAKRVFAYGSEDQATGSTYCALVPYWGEKLLKTELKALQPSWRGGSSKVKWDQADSRVHSMSESVKTIDGSIKISREQMRADGPRL</sequence>
<dbReference type="PIRSF" id="PIRSF016184">
    <property type="entry name" value="PhzC_PhzF"/>
    <property type="match status" value="1"/>
</dbReference>
<evidence type="ECO:0000313" key="5">
    <source>
        <dbReference type="Proteomes" id="UP000664132"/>
    </source>
</evidence>